<evidence type="ECO:0000256" key="2">
    <source>
        <dbReference type="PROSITE-ProRule" id="PRU00169"/>
    </source>
</evidence>
<protein>
    <submittedName>
        <fullName evidence="7">Response regulator</fullName>
    </submittedName>
</protein>
<dbReference type="PROSITE" id="PS50110">
    <property type="entry name" value="RESPONSE_REGULATORY"/>
    <property type="match status" value="1"/>
</dbReference>
<dbReference type="PANTHER" id="PTHR43547:SF2">
    <property type="entry name" value="HYBRID SIGNAL TRANSDUCTION HISTIDINE KINASE C"/>
    <property type="match status" value="1"/>
</dbReference>
<comment type="caution">
    <text evidence="7">The sequence shown here is derived from an EMBL/GenBank/DDBJ whole genome shotgun (WGS) entry which is preliminary data.</text>
</comment>
<accession>A0ABD4TJF3</accession>
<dbReference type="Pfam" id="PF00072">
    <property type="entry name" value="Response_reg"/>
    <property type="match status" value="1"/>
</dbReference>
<dbReference type="PROSITE" id="PS50113">
    <property type="entry name" value="PAC"/>
    <property type="match status" value="1"/>
</dbReference>
<dbReference type="CDD" id="cd00075">
    <property type="entry name" value="HATPase"/>
    <property type="match status" value="1"/>
</dbReference>
<organism evidence="7 8">
    <name type="scientific">Methanocalculus taiwanensis</name>
    <dbReference type="NCBI Taxonomy" id="106207"/>
    <lineage>
        <taxon>Archaea</taxon>
        <taxon>Methanobacteriati</taxon>
        <taxon>Methanobacteriota</taxon>
        <taxon>Stenosarchaea group</taxon>
        <taxon>Methanomicrobia</taxon>
        <taxon>Methanomicrobiales</taxon>
        <taxon>Methanocalculaceae</taxon>
        <taxon>Methanocalculus</taxon>
    </lineage>
</organism>
<dbReference type="SMART" id="SM00091">
    <property type="entry name" value="PAS"/>
    <property type="match status" value="1"/>
</dbReference>
<dbReference type="PROSITE" id="PS50112">
    <property type="entry name" value="PAS"/>
    <property type="match status" value="1"/>
</dbReference>
<dbReference type="InterPro" id="IPR036890">
    <property type="entry name" value="HATPase_C_sf"/>
</dbReference>
<dbReference type="InterPro" id="IPR013656">
    <property type="entry name" value="PAS_4"/>
</dbReference>
<feature type="modified residue" description="4-aspartylphosphate" evidence="2">
    <location>
        <position position="52"/>
    </location>
</feature>
<dbReference type="Gene3D" id="3.30.565.10">
    <property type="entry name" value="Histidine kinase-like ATPase, C-terminal domain"/>
    <property type="match status" value="1"/>
</dbReference>
<evidence type="ECO:0000259" key="3">
    <source>
        <dbReference type="PROSITE" id="PS50109"/>
    </source>
</evidence>
<evidence type="ECO:0000259" key="6">
    <source>
        <dbReference type="PROSITE" id="PS50113"/>
    </source>
</evidence>
<dbReference type="InterPro" id="IPR011006">
    <property type="entry name" value="CheY-like_superfamily"/>
</dbReference>
<dbReference type="SUPFAM" id="SSF55785">
    <property type="entry name" value="PYP-like sensor domain (PAS domain)"/>
    <property type="match status" value="1"/>
</dbReference>
<dbReference type="InterPro" id="IPR005467">
    <property type="entry name" value="His_kinase_dom"/>
</dbReference>
<dbReference type="InterPro" id="IPR003594">
    <property type="entry name" value="HATPase_dom"/>
</dbReference>
<dbReference type="SMART" id="SM00448">
    <property type="entry name" value="REC"/>
    <property type="match status" value="1"/>
</dbReference>
<feature type="domain" description="Histidine kinase" evidence="3">
    <location>
        <begin position="414"/>
        <end position="512"/>
    </location>
</feature>
<dbReference type="InterPro" id="IPR001789">
    <property type="entry name" value="Sig_transdc_resp-reg_receiver"/>
</dbReference>
<dbReference type="Pfam" id="PF02518">
    <property type="entry name" value="HATPase_c"/>
    <property type="match status" value="1"/>
</dbReference>
<dbReference type="InterPro" id="IPR035965">
    <property type="entry name" value="PAS-like_dom_sf"/>
</dbReference>
<feature type="domain" description="PAC" evidence="6">
    <location>
        <begin position="252"/>
        <end position="304"/>
    </location>
</feature>
<evidence type="ECO:0000259" key="4">
    <source>
        <dbReference type="PROSITE" id="PS50110"/>
    </source>
</evidence>
<gene>
    <name evidence="7" type="ORF">FTO68_00525</name>
</gene>
<dbReference type="InterPro" id="IPR000014">
    <property type="entry name" value="PAS"/>
</dbReference>
<dbReference type="CDD" id="cd00130">
    <property type="entry name" value="PAS"/>
    <property type="match status" value="1"/>
</dbReference>
<keyword evidence="1 2" id="KW-0597">Phosphoprotein</keyword>
<dbReference type="Proteomes" id="UP001524383">
    <property type="component" value="Unassembled WGS sequence"/>
</dbReference>
<evidence type="ECO:0000313" key="7">
    <source>
        <dbReference type="EMBL" id="MCQ1537480.1"/>
    </source>
</evidence>
<dbReference type="PANTHER" id="PTHR43547">
    <property type="entry name" value="TWO-COMPONENT HISTIDINE KINASE"/>
    <property type="match status" value="1"/>
</dbReference>
<dbReference type="Pfam" id="PF08448">
    <property type="entry name" value="PAS_4"/>
    <property type="match status" value="1"/>
</dbReference>
<dbReference type="AlphaFoldDB" id="A0ABD4TJF3"/>
<sequence length="525" mass="60612">MTTVLIAEDNPQNLYLLEATLKGYGYTPITATNGREALDSAEKNPPDLIIADILMPEMDGFELCRRWKADPKLNHIPFIFYTATYTDPRDEQFALSLGAERYVIKPQKPDVLIGIVREVLEEAGGEKPPQPEKTFEEEMELLKTYNEVLFRKLQKKVGDLENEIARCNIIEEDLRKSEKFFNSIFEEIPDMIFVKDAADLRFIRFNKAGEELLGISREELIGKGDYDFFPEEQAEFFREKDQEVLSEKRLRDIPEERILTHQMGERILHTKKIPILDESGEPRYLLGISEDITEQKAHEEQINLANHKLELMTEVTYQDIQNKITATLGYLDLEQQEKNQKSRQFYIEKEREILESIHNLIKKTKDYQQIGVNTSRWIAPKEVIRDQFAAISQKKNTILECELEGLEVKTDPLIERVFLNLMVNSIQHGQKTTKITVRYQKTSDGVIVIYEDDGVGIPVPLKEQIFERIVGGRGTFGLFFAREFLNLSGMKIIETGTPGEGARFEITIPESLYREHNQNGNHFSG</sequence>
<dbReference type="SUPFAM" id="SSF55874">
    <property type="entry name" value="ATPase domain of HSP90 chaperone/DNA topoisomerase II/histidine kinase"/>
    <property type="match status" value="1"/>
</dbReference>
<dbReference type="PROSITE" id="PS50109">
    <property type="entry name" value="HIS_KIN"/>
    <property type="match status" value="1"/>
</dbReference>
<dbReference type="Gene3D" id="3.40.50.2300">
    <property type="match status" value="1"/>
</dbReference>
<feature type="domain" description="PAS" evidence="5">
    <location>
        <begin position="177"/>
        <end position="248"/>
    </location>
</feature>
<evidence type="ECO:0000313" key="8">
    <source>
        <dbReference type="Proteomes" id="UP001524383"/>
    </source>
</evidence>
<feature type="domain" description="Response regulatory" evidence="4">
    <location>
        <begin position="3"/>
        <end position="120"/>
    </location>
</feature>
<dbReference type="EMBL" id="VOTZ01000001">
    <property type="protein sequence ID" value="MCQ1537480.1"/>
    <property type="molecule type" value="Genomic_DNA"/>
</dbReference>
<name>A0ABD4TJF3_9EURY</name>
<proteinExistence type="predicted"/>
<dbReference type="InterPro" id="IPR000700">
    <property type="entry name" value="PAS-assoc_C"/>
</dbReference>
<dbReference type="NCBIfam" id="TIGR00229">
    <property type="entry name" value="sensory_box"/>
    <property type="match status" value="1"/>
</dbReference>
<dbReference type="RefSeq" id="WP_255331387.1">
    <property type="nucleotide sequence ID" value="NZ_VOTZ01000001.1"/>
</dbReference>
<evidence type="ECO:0000259" key="5">
    <source>
        <dbReference type="PROSITE" id="PS50112"/>
    </source>
</evidence>
<dbReference type="Gene3D" id="3.30.450.20">
    <property type="entry name" value="PAS domain"/>
    <property type="match status" value="1"/>
</dbReference>
<keyword evidence="8" id="KW-1185">Reference proteome</keyword>
<dbReference type="SUPFAM" id="SSF52172">
    <property type="entry name" value="CheY-like"/>
    <property type="match status" value="1"/>
</dbReference>
<evidence type="ECO:0000256" key="1">
    <source>
        <dbReference type="ARBA" id="ARBA00022553"/>
    </source>
</evidence>
<dbReference type="SMART" id="SM00387">
    <property type="entry name" value="HATPase_c"/>
    <property type="match status" value="1"/>
</dbReference>
<reference evidence="7 8" key="1">
    <citation type="submission" date="2019-08" db="EMBL/GenBank/DDBJ databases">
        <authorList>
            <person name="Chen S.-C."/>
            <person name="Lai M.-C."/>
            <person name="You Y.-T."/>
        </authorList>
    </citation>
    <scope>NUCLEOTIDE SEQUENCE [LARGE SCALE GENOMIC DNA]</scope>
    <source>
        <strain evidence="7 8">P2F9704a</strain>
    </source>
</reference>